<dbReference type="EMBL" id="CP006850">
    <property type="protein sequence ID" value="AHH20878.1"/>
    <property type="molecule type" value="Genomic_DNA"/>
</dbReference>
<keyword evidence="2" id="KW-1185">Reference proteome</keyword>
<dbReference type="STRING" id="1415166.NONO_c61020"/>
<name>W5TPP4_9NOCA</name>
<proteinExistence type="predicted"/>
<accession>W5TPP4</accession>
<dbReference type="Proteomes" id="UP000019150">
    <property type="component" value="Chromosome"/>
</dbReference>
<evidence type="ECO:0000313" key="2">
    <source>
        <dbReference type="Proteomes" id="UP000019150"/>
    </source>
</evidence>
<dbReference type="PATRIC" id="fig|1415166.3.peg.6277"/>
<dbReference type="AlphaFoldDB" id="W5TPP4"/>
<gene>
    <name evidence="1" type="ORF">NONO_c61020</name>
</gene>
<protein>
    <submittedName>
        <fullName evidence="1">Uncharacterized protein</fullName>
    </submittedName>
</protein>
<dbReference type="KEGG" id="nno:NONO_c61020"/>
<organism evidence="1 2">
    <name type="scientific">Nocardia nova SH22a</name>
    <dbReference type="NCBI Taxonomy" id="1415166"/>
    <lineage>
        <taxon>Bacteria</taxon>
        <taxon>Bacillati</taxon>
        <taxon>Actinomycetota</taxon>
        <taxon>Actinomycetes</taxon>
        <taxon>Mycobacteriales</taxon>
        <taxon>Nocardiaceae</taxon>
        <taxon>Nocardia</taxon>
    </lineage>
</organism>
<reference evidence="1 2" key="1">
    <citation type="journal article" date="2014" name="Appl. Environ. Microbiol.">
        <title>Insights into the Microbial Degradation of Rubber and Gutta-Percha by Analysis of the Complete Genome of Nocardia nova SH22a.</title>
        <authorList>
            <person name="Luo Q."/>
            <person name="Hiessl S."/>
            <person name="Poehlein A."/>
            <person name="Daniel R."/>
            <person name="Steinbuchel A."/>
        </authorList>
    </citation>
    <scope>NUCLEOTIDE SEQUENCE [LARGE SCALE GENOMIC DNA]</scope>
    <source>
        <strain evidence="1">SH22a</strain>
    </source>
</reference>
<sequence length="86" mass="9099">MSSDQASEPLTTDRLRELAAGADPLIAQLAAELLPTRDFSYGAARYRLDRLRASAESALPAGPETLGRRVVLAASVLGILDGTVDF</sequence>
<dbReference type="HOGENOM" id="CLU_2494782_0_0_11"/>
<dbReference type="RefSeq" id="WP_025352216.1">
    <property type="nucleotide sequence ID" value="NZ_CP006850.1"/>
</dbReference>
<evidence type="ECO:0000313" key="1">
    <source>
        <dbReference type="EMBL" id="AHH20878.1"/>
    </source>
</evidence>